<organism evidence="2 3">
    <name type="scientific">Arachis hypogaea</name>
    <name type="common">Peanut</name>
    <dbReference type="NCBI Taxonomy" id="3818"/>
    <lineage>
        <taxon>Eukaryota</taxon>
        <taxon>Viridiplantae</taxon>
        <taxon>Streptophyta</taxon>
        <taxon>Embryophyta</taxon>
        <taxon>Tracheophyta</taxon>
        <taxon>Spermatophyta</taxon>
        <taxon>Magnoliopsida</taxon>
        <taxon>eudicotyledons</taxon>
        <taxon>Gunneridae</taxon>
        <taxon>Pentapetalae</taxon>
        <taxon>rosids</taxon>
        <taxon>fabids</taxon>
        <taxon>Fabales</taxon>
        <taxon>Fabaceae</taxon>
        <taxon>Papilionoideae</taxon>
        <taxon>50 kb inversion clade</taxon>
        <taxon>dalbergioids sensu lato</taxon>
        <taxon>Dalbergieae</taxon>
        <taxon>Pterocarpus clade</taxon>
        <taxon>Arachis</taxon>
    </lineage>
</organism>
<dbReference type="EMBL" id="SDMP01000013">
    <property type="protein sequence ID" value="RYR20609.1"/>
    <property type="molecule type" value="Genomic_DNA"/>
</dbReference>
<proteinExistence type="predicted"/>
<sequence length="119" mass="13509">MEKLFYRIPIFAVGDFVKYDAFVIKSDDNLQVLFHCCCPFSDVRSHELLAMFGDVLQFRRIALESSICMLRASNSMLVVAYISMAAVEFEAVLLAFMSFKVDPNCVNDGEIGDNRSFEN</sequence>
<keyword evidence="1" id="KW-1133">Transmembrane helix</keyword>
<accession>A0A445A2F5</accession>
<reference evidence="2 3" key="1">
    <citation type="submission" date="2019-01" db="EMBL/GenBank/DDBJ databases">
        <title>Sequencing of cultivated peanut Arachis hypogaea provides insights into genome evolution and oil improvement.</title>
        <authorList>
            <person name="Chen X."/>
        </authorList>
    </citation>
    <scope>NUCLEOTIDE SEQUENCE [LARGE SCALE GENOMIC DNA]</scope>
    <source>
        <strain evidence="3">cv. Fuhuasheng</strain>
        <tissue evidence="2">Leaves</tissue>
    </source>
</reference>
<dbReference type="AlphaFoldDB" id="A0A445A2F5"/>
<keyword evidence="3" id="KW-1185">Reference proteome</keyword>
<evidence type="ECO:0000313" key="2">
    <source>
        <dbReference type="EMBL" id="RYR20609.1"/>
    </source>
</evidence>
<dbReference type="Proteomes" id="UP000289738">
    <property type="component" value="Chromosome B03"/>
</dbReference>
<evidence type="ECO:0000256" key="1">
    <source>
        <dbReference type="SAM" id="Phobius"/>
    </source>
</evidence>
<keyword evidence="1" id="KW-0472">Membrane</keyword>
<comment type="caution">
    <text evidence="2">The sequence shown here is derived from an EMBL/GenBank/DDBJ whole genome shotgun (WGS) entry which is preliminary data.</text>
</comment>
<gene>
    <name evidence="2" type="ORF">Ahy_B03g065795</name>
</gene>
<name>A0A445A2F5_ARAHY</name>
<evidence type="ECO:0000313" key="3">
    <source>
        <dbReference type="Proteomes" id="UP000289738"/>
    </source>
</evidence>
<protein>
    <submittedName>
        <fullName evidence="2">Uncharacterized protein</fullName>
    </submittedName>
</protein>
<feature type="transmembrane region" description="Helical" evidence="1">
    <location>
        <begin position="78"/>
        <end position="99"/>
    </location>
</feature>
<keyword evidence="1" id="KW-0812">Transmembrane</keyword>